<dbReference type="Proteomes" id="UP000614334">
    <property type="component" value="Unassembled WGS sequence"/>
</dbReference>
<gene>
    <name evidence="3" type="ORF">RHS01_10763</name>
</gene>
<accession>A0A8H7I4P8</accession>
<evidence type="ECO:0000313" key="3">
    <source>
        <dbReference type="EMBL" id="KAF8748525.1"/>
    </source>
</evidence>
<dbReference type="PANTHER" id="PTHR13082">
    <property type="entry name" value="SAP18"/>
    <property type="match status" value="1"/>
</dbReference>
<protein>
    <submittedName>
        <fullName evidence="3">Copper amine oxidase</fullName>
    </submittedName>
</protein>
<dbReference type="EMBL" id="JACYCF010000037">
    <property type="protein sequence ID" value="KAF8748525.1"/>
    <property type="molecule type" value="Genomic_DNA"/>
</dbReference>
<evidence type="ECO:0000256" key="1">
    <source>
        <dbReference type="ARBA" id="ARBA00009143"/>
    </source>
</evidence>
<comment type="similarity">
    <text evidence="1">Belongs to the SAP18 family.</text>
</comment>
<evidence type="ECO:0000313" key="4">
    <source>
        <dbReference type="Proteomes" id="UP000614334"/>
    </source>
</evidence>
<dbReference type="InterPro" id="IPR042534">
    <property type="entry name" value="SAP18_sf"/>
</dbReference>
<sequence>MTTEVEKIQVDRTKKCPFLLRTFVRSGGFHPETAFDNGRVPTLDEHAVHAWGDSTLIDIVRALRAQTPSPSLPAGNVASRELGHIGPRELNDTSVLYPSSGGQTPTPPTEPVDLPAESAMDADDDSPRKDRDDDDPGDWLSVSLTLPASAKPTVGPTGLAIRGADREREGEPGGHWRGGGGGGGGRGRPAGLVRGGGHLAFGRDRATGRDASPLETGMVLPPIVEVGATDAAHRPT</sequence>
<feature type="compositionally biased region" description="Gly residues" evidence="2">
    <location>
        <begin position="175"/>
        <end position="199"/>
    </location>
</feature>
<dbReference type="AlphaFoldDB" id="A0A8H7I4P8"/>
<dbReference type="GO" id="GO:0005634">
    <property type="term" value="C:nucleus"/>
    <property type="evidence" value="ECO:0007669"/>
    <property type="project" value="TreeGrafter"/>
</dbReference>
<reference evidence="3" key="1">
    <citation type="submission" date="2020-09" db="EMBL/GenBank/DDBJ databases">
        <title>Comparative genome analyses of four rice-infecting Rhizoctonia solani isolates reveal extensive enrichment of homogalacturonan modification genes.</title>
        <authorList>
            <person name="Lee D.-Y."/>
            <person name="Jeon J."/>
            <person name="Kim K.-T."/>
            <person name="Cheong K."/>
            <person name="Song H."/>
            <person name="Choi G."/>
            <person name="Ko J."/>
            <person name="Opiyo S.O."/>
            <person name="Zuo S."/>
            <person name="Madhav S."/>
            <person name="Lee Y.-H."/>
            <person name="Wang G.-L."/>
        </authorList>
    </citation>
    <scope>NUCLEOTIDE SEQUENCE</scope>
    <source>
        <strain evidence="3">AG1-IA B2</strain>
    </source>
</reference>
<dbReference type="InterPro" id="IPR010516">
    <property type="entry name" value="SAP18"/>
</dbReference>
<proteinExistence type="inferred from homology"/>
<organism evidence="3 4">
    <name type="scientific">Rhizoctonia solani</name>
    <dbReference type="NCBI Taxonomy" id="456999"/>
    <lineage>
        <taxon>Eukaryota</taxon>
        <taxon>Fungi</taxon>
        <taxon>Dikarya</taxon>
        <taxon>Basidiomycota</taxon>
        <taxon>Agaricomycotina</taxon>
        <taxon>Agaricomycetes</taxon>
        <taxon>Cantharellales</taxon>
        <taxon>Ceratobasidiaceae</taxon>
        <taxon>Rhizoctonia</taxon>
    </lineage>
</organism>
<dbReference type="Gene3D" id="3.10.20.550">
    <property type="entry name" value="ASAP complex, SAP18 subunit"/>
    <property type="match status" value="1"/>
</dbReference>
<dbReference type="PANTHER" id="PTHR13082:SF0">
    <property type="entry name" value="HISTONE DEACETYLASE COMPLEX SUBUNIT SAP18"/>
    <property type="match status" value="1"/>
</dbReference>
<dbReference type="Pfam" id="PF06487">
    <property type="entry name" value="SAP18"/>
    <property type="match status" value="1"/>
</dbReference>
<feature type="region of interest" description="Disordered" evidence="2">
    <location>
        <begin position="89"/>
        <end position="220"/>
    </location>
</feature>
<evidence type="ECO:0000256" key="2">
    <source>
        <dbReference type="SAM" id="MobiDB-lite"/>
    </source>
</evidence>
<comment type="caution">
    <text evidence="3">The sequence shown here is derived from an EMBL/GenBank/DDBJ whole genome shotgun (WGS) entry which is preliminary data.</text>
</comment>
<name>A0A8H7I4P8_9AGAM</name>
<feature type="compositionally biased region" description="Polar residues" evidence="2">
    <location>
        <begin position="92"/>
        <end position="103"/>
    </location>
</feature>
<feature type="compositionally biased region" description="Basic and acidic residues" evidence="2">
    <location>
        <begin position="163"/>
        <end position="174"/>
    </location>
</feature>